<dbReference type="PANTHER" id="PTHR20872">
    <property type="match status" value="1"/>
</dbReference>
<dbReference type="InterPro" id="IPR032675">
    <property type="entry name" value="LRR_dom_sf"/>
</dbReference>
<dbReference type="RefSeq" id="XP_012937481.1">
    <property type="nucleotide sequence ID" value="XM_013082027.2"/>
</dbReference>
<gene>
    <name evidence="3 4 5" type="primary">LOC101862345</name>
</gene>
<proteinExistence type="predicted"/>
<dbReference type="Proteomes" id="UP000694888">
    <property type="component" value="Unplaced"/>
</dbReference>
<keyword evidence="2" id="KW-1185">Reference proteome</keyword>
<dbReference type="PROSITE" id="PS50181">
    <property type="entry name" value="FBOX"/>
    <property type="match status" value="1"/>
</dbReference>
<sequence>MAAQEDIMSHSLKVEGTHEPPINQVQVDGEEELQEEELLTLTDLPEVALVRVMEYLNLKERYYLSLTCHLFYDLFSHPKLWQAAHISLMPVGHVGRNRLRWKLVSVMHQTMGEIVKRFSHLFQHLTLQMSGYVQKFDANCLQMLEDLNIECRLESLTLIMGSLTSKDDSVRREAEIYSNIKDIPLVVGLVRNAVRLKQLNLISWPLFKELSDSSDIFQAIVENSKLQSVESFNFFFLNKREGSWTERIPQLPSPETATRVISSLINLQHLALRSPMLSDDLLVMLASRRRRKLESLQILVMFSHDSMYVDGLKIPDISSSAWAALKTASPNLKVECFVVTRMPEEQLSLMLNQELPLHALSIRNYGRCDGVLIRSLAEKFHATLRKFVSLCDSSDCDESLLYLVDHCKHLRHVTYHGQLSHRTVVKISELIKKKGQGWECLEVQEKSIKTDDVAEDEDEDLAVARDAKSQEYYIVSLRRWHEDGDDRQKKLDRMVEVVSENLGFAWRPV</sequence>
<protein>
    <submittedName>
        <fullName evidence="3 4">Uncharacterized protein LOC101862345</fullName>
    </submittedName>
</protein>
<evidence type="ECO:0000313" key="5">
    <source>
        <dbReference type="RefSeq" id="XP_012937482.1"/>
    </source>
</evidence>
<organism evidence="2 3">
    <name type="scientific">Aplysia californica</name>
    <name type="common">California sea hare</name>
    <dbReference type="NCBI Taxonomy" id="6500"/>
    <lineage>
        <taxon>Eukaryota</taxon>
        <taxon>Metazoa</taxon>
        <taxon>Spiralia</taxon>
        <taxon>Lophotrochozoa</taxon>
        <taxon>Mollusca</taxon>
        <taxon>Gastropoda</taxon>
        <taxon>Heterobranchia</taxon>
        <taxon>Euthyneura</taxon>
        <taxon>Tectipleura</taxon>
        <taxon>Aplysiida</taxon>
        <taxon>Aplysioidea</taxon>
        <taxon>Aplysiidae</taxon>
        <taxon>Aplysia</taxon>
    </lineage>
</organism>
<evidence type="ECO:0000313" key="3">
    <source>
        <dbReference type="RefSeq" id="XP_005097571.1"/>
    </source>
</evidence>
<evidence type="ECO:0000313" key="2">
    <source>
        <dbReference type="Proteomes" id="UP000694888"/>
    </source>
</evidence>
<name>A0ABM0JN42_APLCA</name>
<dbReference type="Gene3D" id="3.80.10.10">
    <property type="entry name" value="Ribonuclease Inhibitor"/>
    <property type="match status" value="1"/>
</dbReference>
<feature type="domain" description="F-box" evidence="1">
    <location>
        <begin position="38"/>
        <end position="84"/>
    </location>
</feature>
<dbReference type="GeneID" id="101862345"/>
<dbReference type="RefSeq" id="XP_005097571.1">
    <property type="nucleotide sequence ID" value="XM_005097514.3"/>
</dbReference>
<evidence type="ECO:0000259" key="1">
    <source>
        <dbReference type="PROSITE" id="PS50181"/>
    </source>
</evidence>
<dbReference type="InterPro" id="IPR001810">
    <property type="entry name" value="F-box_dom"/>
</dbReference>
<dbReference type="Pfam" id="PF00646">
    <property type="entry name" value="F-box"/>
    <property type="match status" value="1"/>
</dbReference>
<evidence type="ECO:0000313" key="4">
    <source>
        <dbReference type="RefSeq" id="XP_012937481.1"/>
    </source>
</evidence>
<reference evidence="3 4" key="1">
    <citation type="submission" date="2025-05" db="UniProtKB">
        <authorList>
            <consortium name="RefSeq"/>
        </authorList>
    </citation>
    <scope>IDENTIFICATION</scope>
</reference>
<dbReference type="InterPro" id="IPR036047">
    <property type="entry name" value="F-box-like_dom_sf"/>
</dbReference>
<accession>A0ABM0JN42</accession>
<dbReference type="PANTHER" id="PTHR20872:SF1">
    <property type="entry name" value="F-BOX DOMAIN-CONTAINING PROTEIN"/>
    <property type="match status" value="1"/>
</dbReference>
<dbReference type="SUPFAM" id="SSF81383">
    <property type="entry name" value="F-box domain"/>
    <property type="match status" value="1"/>
</dbReference>
<dbReference type="RefSeq" id="XP_012937482.1">
    <property type="nucleotide sequence ID" value="XM_013082028.2"/>
</dbReference>
<dbReference type="Gene3D" id="1.20.1280.50">
    <property type="match status" value="1"/>
</dbReference>